<dbReference type="GO" id="GO:0000155">
    <property type="term" value="F:phosphorelay sensor kinase activity"/>
    <property type="evidence" value="ECO:0007669"/>
    <property type="project" value="InterPro"/>
</dbReference>
<evidence type="ECO:0000256" key="2">
    <source>
        <dbReference type="ARBA" id="ARBA00012438"/>
    </source>
</evidence>
<feature type="transmembrane region" description="Helical" evidence="4">
    <location>
        <begin position="15"/>
        <end position="35"/>
    </location>
</feature>
<feature type="transmembrane region" description="Helical" evidence="4">
    <location>
        <begin position="165"/>
        <end position="185"/>
    </location>
</feature>
<dbReference type="CDD" id="cd00082">
    <property type="entry name" value="HisKA"/>
    <property type="match status" value="1"/>
</dbReference>
<keyword evidence="4" id="KW-0812">Transmembrane</keyword>
<protein>
    <recommendedName>
        <fullName evidence="2">histidine kinase</fullName>
        <ecNumber evidence="2">2.7.13.3</ecNumber>
    </recommendedName>
</protein>
<feature type="domain" description="Histidine kinase" evidence="5">
    <location>
        <begin position="203"/>
        <end position="427"/>
    </location>
</feature>
<comment type="caution">
    <text evidence="6">The sequence shown here is derived from an EMBL/GenBank/DDBJ whole genome shotgun (WGS) entry which is preliminary data.</text>
</comment>
<organism evidence="6 7">
    <name type="scientific">Eiseniibacteriota bacterium</name>
    <dbReference type="NCBI Taxonomy" id="2212470"/>
    <lineage>
        <taxon>Bacteria</taxon>
        <taxon>Candidatus Eiseniibacteriota</taxon>
    </lineage>
</organism>
<sequence>MAITRGNLPGLLKGYLFFGSFILIALTFLYTSSWIGKIRDESRMISELLARFAALTTFQAIESDELRTVFEEIIKPSDLPLILSDTDGRPFVWKNIGIPPEAVDVATVAGIDPENPPEGPIRRVIDMVHRFDATNPPIPMYAPDGEKLFGYVHYGERSLVRELRWVPVVQFITLFFFLALGYLGYRSMKTSEQRAIWIGLAKETAHQLGTPISSLLGWVELLREKVMDQRGDKDEPPDSVSLDGRFIHDVVEEMDRDADRLNKIALRFGQVGSVPQLRVQDVVPIVSGAVRYFRRRLPHLRKQAEIREGYGLVPPVSVNKELVEWCIENVLKNAIDATQDSGGVIEISVAHRRETECVEIRISDEGRGMSPRELKKIFSPGYSTKTRGWGLGLTLAMRIIEDYHGGKIWVEKSQIGKGTTFVISFPV</sequence>
<dbReference type="SMART" id="SM00387">
    <property type="entry name" value="HATPase_c"/>
    <property type="match status" value="1"/>
</dbReference>
<dbReference type="Pfam" id="PF02518">
    <property type="entry name" value="HATPase_c"/>
    <property type="match status" value="1"/>
</dbReference>
<name>A0A948RU04_UNCEI</name>
<evidence type="ECO:0000256" key="3">
    <source>
        <dbReference type="ARBA" id="ARBA00022553"/>
    </source>
</evidence>
<accession>A0A948RU04</accession>
<dbReference type="SUPFAM" id="SSF55874">
    <property type="entry name" value="ATPase domain of HSP90 chaperone/DNA topoisomerase II/histidine kinase"/>
    <property type="match status" value="1"/>
</dbReference>
<keyword evidence="4" id="KW-1133">Transmembrane helix</keyword>
<dbReference type="PRINTS" id="PR00344">
    <property type="entry name" value="BCTRLSENSOR"/>
</dbReference>
<dbReference type="InterPro" id="IPR005467">
    <property type="entry name" value="His_kinase_dom"/>
</dbReference>
<dbReference type="PROSITE" id="PS50109">
    <property type="entry name" value="HIS_KIN"/>
    <property type="match status" value="1"/>
</dbReference>
<evidence type="ECO:0000256" key="4">
    <source>
        <dbReference type="SAM" id="Phobius"/>
    </source>
</evidence>
<keyword evidence="3" id="KW-0597">Phosphoprotein</keyword>
<dbReference type="InterPro" id="IPR003661">
    <property type="entry name" value="HisK_dim/P_dom"/>
</dbReference>
<evidence type="ECO:0000259" key="5">
    <source>
        <dbReference type="PROSITE" id="PS50109"/>
    </source>
</evidence>
<evidence type="ECO:0000256" key="1">
    <source>
        <dbReference type="ARBA" id="ARBA00000085"/>
    </source>
</evidence>
<keyword evidence="6" id="KW-0808">Transferase</keyword>
<proteinExistence type="predicted"/>
<keyword evidence="4" id="KW-0472">Membrane</keyword>
<dbReference type="AlphaFoldDB" id="A0A948RU04"/>
<dbReference type="PANTHER" id="PTHR43065:SF51">
    <property type="entry name" value="HISTIDINE KINASE"/>
    <property type="match status" value="1"/>
</dbReference>
<dbReference type="Proteomes" id="UP000777784">
    <property type="component" value="Unassembled WGS sequence"/>
</dbReference>
<comment type="catalytic activity">
    <reaction evidence="1">
        <text>ATP + protein L-histidine = ADP + protein N-phospho-L-histidine.</text>
        <dbReference type="EC" id="2.7.13.3"/>
    </reaction>
</comment>
<dbReference type="EC" id="2.7.13.3" evidence="2"/>
<dbReference type="InterPro" id="IPR003594">
    <property type="entry name" value="HATPase_dom"/>
</dbReference>
<evidence type="ECO:0000313" key="6">
    <source>
        <dbReference type="EMBL" id="MBU2689684.1"/>
    </source>
</evidence>
<reference evidence="6" key="1">
    <citation type="submission" date="2021-05" db="EMBL/GenBank/DDBJ databases">
        <title>Energy efficiency and biological interactions define the core microbiome of deep oligotrophic groundwater.</title>
        <authorList>
            <person name="Mehrshad M."/>
            <person name="Lopez-Fernandez M."/>
            <person name="Bell E."/>
            <person name="Bernier-Latmani R."/>
            <person name="Bertilsson S."/>
            <person name="Dopson M."/>
        </authorList>
    </citation>
    <scope>NUCLEOTIDE SEQUENCE</scope>
    <source>
        <strain evidence="6">Modern_marine.mb.64</strain>
    </source>
</reference>
<dbReference type="Gene3D" id="3.30.565.10">
    <property type="entry name" value="Histidine kinase-like ATPase, C-terminal domain"/>
    <property type="match status" value="1"/>
</dbReference>
<dbReference type="EMBL" id="JAHJDP010000012">
    <property type="protein sequence ID" value="MBU2689684.1"/>
    <property type="molecule type" value="Genomic_DNA"/>
</dbReference>
<evidence type="ECO:0000313" key="7">
    <source>
        <dbReference type="Proteomes" id="UP000777784"/>
    </source>
</evidence>
<dbReference type="InterPro" id="IPR036890">
    <property type="entry name" value="HATPase_C_sf"/>
</dbReference>
<dbReference type="PANTHER" id="PTHR43065">
    <property type="entry name" value="SENSOR HISTIDINE KINASE"/>
    <property type="match status" value="1"/>
</dbReference>
<keyword evidence="6" id="KW-0418">Kinase</keyword>
<gene>
    <name evidence="6" type="ORF">KJ970_02075</name>
</gene>
<dbReference type="InterPro" id="IPR004358">
    <property type="entry name" value="Sig_transdc_His_kin-like_C"/>
</dbReference>